<dbReference type="Proteomes" id="UP000593561">
    <property type="component" value="Unassembled WGS sequence"/>
</dbReference>
<gene>
    <name evidence="4" type="ORF">Godav_019715</name>
</gene>
<dbReference type="PANTHER" id="PTHR31175:SF82">
    <property type="entry name" value="AUXIN-RESPONSIVE PROTEIN SAUR65"/>
    <property type="match status" value="1"/>
</dbReference>
<evidence type="ECO:0000256" key="3">
    <source>
        <dbReference type="ARBA" id="ARBA00022604"/>
    </source>
</evidence>
<reference evidence="4 5" key="1">
    <citation type="journal article" date="2019" name="Genome Biol. Evol.">
        <title>Insights into the evolution of the New World diploid cottons (Gossypium, subgenus Houzingenia) based on genome sequencing.</title>
        <authorList>
            <person name="Grover C.E."/>
            <person name="Arick M.A. 2nd"/>
            <person name="Thrash A."/>
            <person name="Conover J.L."/>
            <person name="Sanders W.S."/>
            <person name="Peterson D.G."/>
            <person name="Frelichowski J.E."/>
            <person name="Scheffler J.A."/>
            <person name="Scheffler B.E."/>
            <person name="Wendel J.F."/>
        </authorList>
    </citation>
    <scope>NUCLEOTIDE SEQUENCE [LARGE SCALE GENOMIC DNA]</scope>
    <source>
        <strain evidence="4">27</strain>
        <tissue evidence="4">Leaf</tissue>
    </source>
</reference>
<evidence type="ECO:0000256" key="2">
    <source>
        <dbReference type="ARBA" id="ARBA00022473"/>
    </source>
</evidence>
<protein>
    <recommendedName>
        <fullName evidence="6">Auxin-responsive protein</fullName>
    </recommendedName>
</protein>
<accession>A0A7J8R0S4</accession>
<evidence type="ECO:0000256" key="1">
    <source>
        <dbReference type="ARBA" id="ARBA00006974"/>
    </source>
</evidence>
<keyword evidence="5" id="KW-1185">Reference proteome</keyword>
<evidence type="ECO:0000313" key="5">
    <source>
        <dbReference type="Proteomes" id="UP000593561"/>
    </source>
</evidence>
<dbReference type="AlphaFoldDB" id="A0A7J8R0S4"/>
<name>A0A7J8R0S4_GOSDV</name>
<keyword evidence="3" id="KW-0341">Growth regulation</keyword>
<dbReference type="InterPro" id="IPR003676">
    <property type="entry name" value="SAUR_fam"/>
</dbReference>
<keyword evidence="2" id="KW-0217">Developmental protein</keyword>
<dbReference type="EMBL" id="JABFAC010000002">
    <property type="protein sequence ID" value="MBA0607408.1"/>
    <property type="molecule type" value="Genomic_DNA"/>
</dbReference>
<organism evidence="4 5">
    <name type="scientific">Gossypium davidsonii</name>
    <name type="common">Davidson's cotton</name>
    <name type="synonym">Gossypium klotzschianum subsp. davidsonii</name>
    <dbReference type="NCBI Taxonomy" id="34287"/>
    <lineage>
        <taxon>Eukaryota</taxon>
        <taxon>Viridiplantae</taxon>
        <taxon>Streptophyta</taxon>
        <taxon>Embryophyta</taxon>
        <taxon>Tracheophyta</taxon>
        <taxon>Spermatophyta</taxon>
        <taxon>Magnoliopsida</taxon>
        <taxon>eudicotyledons</taxon>
        <taxon>Gunneridae</taxon>
        <taxon>Pentapetalae</taxon>
        <taxon>rosids</taxon>
        <taxon>malvids</taxon>
        <taxon>Malvales</taxon>
        <taxon>Malvaceae</taxon>
        <taxon>Malvoideae</taxon>
        <taxon>Gossypium</taxon>
    </lineage>
</organism>
<sequence>MSEEEFEVPSDGLITLLCDSVVMNYIVSLVKRGLAKDMERAVLNSITTYCCKSNSCSNQLHPDQQSLVCGF</sequence>
<proteinExistence type="inferred from homology"/>
<dbReference type="GO" id="GO:0009733">
    <property type="term" value="P:response to auxin"/>
    <property type="evidence" value="ECO:0007669"/>
    <property type="project" value="InterPro"/>
</dbReference>
<comment type="caution">
    <text evidence="4">The sequence shown here is derived from an EMBL/GenBank/DDBJ whole genome shotgun (WGS) entry which is preliminary data.</text>
</comment>
<evidence type="ECO:0000313" key="4">
    <source>
        <dbReference type="EMBL" id="MBA0607408.1"/>
    </source>
</evidence>
<dbReference type="PANTHER" id="PTHR31175">
    <property type="entry name" value="AUXIN-RESPONSIVE FAMILY PROTEIN"/>
    <property type="match status" value="1"/>
</dbReference>
<evidence type="ECO:0008006" key="6">
    <source>
        <dbReference type="Google" id="ProtNLM"/>
    </source>
</evidence>
<comment type="similarity">
    <text evidence="1">Belongs to the ARG7 family.</text>
</comment>